<feature type="transmembrane region" description="Helical" evidence="5">
    <location>
        <begin position="319"/>
        <end position="340"/>
    </location>
</feature>
<dbReference type="PANTHER" id="PTHR23531">
    <property type="entry name" value="QUINOLENE RESISTANCE PROTEIN NORA"/>
    <property type="match status" value="1"/>
</dbReference>
<accession>A0ABX1SH32</accession>
<comment type="caution">
    <text evidence="7">The sequence shown here is derived from an EMBL/GenBank/DDBJ whole genome shotgun (WGS) entry which is preliminary data.</text>
</comment>
<evidence type="ECO:0000256" key="1">
    <source>
        <dbReference type="ARBA" id="ARBA00004651"/>
    </source>
</evidence>
<dbReference type="InterPro" id="IPR011701">
    <property type="entry name" value="MFS"/>
</dbReference>
<comment type="subcellular location">
    <subcellularLocation>
        <location evidence="1">Cell membrane</location>
        <topology evidence="1">Multi-pass membrane protein</topology>
    </subcellularLocation>
</comment>
<keyword evidence="2 5" id="KW-0812">Transmembrane</keyword>
<name>A0ABX1SH32_9PSEU</name>
<dbReference type="Pfam" id="PF07690">
    <property type="entry name" value="MFS_1"/>
    <property type="match status" value="1"/>
</dbReference>
<feature type="transmembrane region" description="Helical" evidence="5">
    <location>
        <begin position="6"/>
        <end position="24"/>
    </location>
</feature>
<feature type="transmembrane region" description="Helical" evidence="5">
    <location>
        <begin position="60"/>
        <end position="83"/>
    </location>
</feature>
<feature type="domain" description="Major facilitator superfamily (MFS) profile" evidence="6">
    <location>
        <begin position="124"/>
        <end position="354"/>
    </location>
</feature>
<protein>
    <submittedName>
        <fullName evidence="7">MFS transporter</fullName>
    </submittedName>
</protein>
<evidence type="ECO:0000259" key="6">
    <source>
        <dbReference type="PROSITE" id="PS50850"/>
    </source>
</evidence>
<dbReference type="InterPro" id="IPR036259">
    <property type="entry name" value="MFS_trans_sf"/>
</dbReference>
<dbReference type="InterPro" id="IPR020846">
    <property type="entry name" value="MFS_dom"/>
</dbReference>
<evidence type="ECO:0000256" key="3">
    <source>
        <dbReference type="ARBA" id="ARBA00022989"/>
    </source>
</evidence>
<feature type="transmembrane region" description="Helical" evidence="5">
    <location>
        <begin position="95"/>
        <end position="114"/>
    </location>
</feature>
<feature type="transmembrane region" description="Helical" evidence="5">
    <location>
        <begin position="31"/>
        <end position="54"/>
    </location>
</feature>
<feature type="transmembrane region" description="Helical" evidence="5">
    <location>
        <begin position="230"/>
        <end position="248"/>
    </location>
</feature>
<feature type="transmembrane region" description="Helical" evidence="5">
    <location>
        <begin position="254"/>
        <end position="273"/>
    </location>
</feature>
<evidence type="ECO:0000256" key="5">
    <source>
        <dbReference type="SAM" id="Phobius"/>
    </source>
</evidence>
<dbReference type="Gene3D" id="1.20.1250.20">
    <property type="entry name" value="MFS general substrate transporter like domains"/>
    <property type="match status" value="1"/>
</dbReference>
<evidence type="ECO:0000256" key="4">
    <source>
        <dbReference type="ARBA" id="ARBA00023136"/>
    </source>
</evidence>
<dbReference type="PROSITE" id="PS50850">
    <property type="entry name" value="MFS"/>
    <property type="match status" value="1"/>
</dbReference>
<evidence type="ECO:0000313" key="7">
    <source>
        <dbReference type="EMBL" id="NMI00872.1"/>
    </source>
</evidence>
<evidence type="ECO:0000313" key="8">
    <source>
        <dbReference type="Proteomes" id="UP000820669"/>
    </source>
</evidence>
<sequence>MLAASLFGFGGYALLLPVVPLWVARGGSGAFGAGATTGVLMLLLGAPSPFLALSAGLGPVLAVSAVRGVGFGLLTVAGSALVAELVRPAEHGRAAALYGFAVGAPQLALLPAGVAVVERVGFTAVFVAGASPLVGMLLVPLIRMPAGAPPPPPEAAAAPAHAPLWRGAVAPVLGMLLCATAQGGLITFLPLAAAAPGVVVPVALFGTAAGAMLGRWVAGQLVDRRGMAGRLLIPGMALAATGMLAELLAAPGAVAGGAVALGAAIVGIGFGLVQNDSLVALFGAAGPARYGTASAVWNIAYDAGTGAGAVGLGAIAEPFGFRAAFAMSALLLVGGCAACARKSSPGRRFPRTSH</sequence>
<reference evidence="7 8" key="1">
    <citation type="submission" date="2020-04" db="EMBL/GenBank/DDBJ databases">
        <authorList>
            <person name="Klaysubun C."/>
            <person name="Duangmal K."/>
            <person name="Lipun K."/>
        </authorList>
    </citation>
    <scope>NUCLEOTIDE SEQUENCE [LARGE SCALE GENOMIC DNA]</scope>
    <source>
        <strain evidence="7 8">K10HN5</strain>
    </source>
</reference>
<dbReference type="InterPro" id="IPR052714">
    <property type="entry name" value="MFS_Exporter"/>
</dbReference>
<gene>
    <name evidence="7" type="ORF">HF526_26735</name>
</gene>
<evidence type="ECO:0000256" key="2">
    <source>
        <dbReference type="ARBA" id="ARBA00022692"/>
    </source>
</evidence>
<keyword evidence="4 5" id="KW-0472">Membrane</keyword>
<dbReference type="Proteomes" id="UP000820669">
    <property type="component" value="Unassembled WGS sequence"/>
</dbReference>
<dbReference type="PANTHER" id="PTHR23531:SF1">
    <property type="entry name" value="QUINOLENE RESISTANCE PROTEIN NORA"/>
    <property type="match status" value="1"/>
</dbReference>
<dbReference type="SUPFAM" id="SSF103473">
    <property type="entry name" value="MFS general substrate transporter"/>
    <property type="match status" value="1"/>
</dbReference>
<dbReference type="EMBL" id="JAAXLA010000067">
    <property type="protein sequence ID" value="NMI00872.1"/>
    <property type="molecule type" value="Genomic_DNA"/>
</dbReference>
<proteinExistence type="predicted"/>
<keyword evidence="3 5" id="KW-1133">Transmembrane helix</keyword>
<organism evidence="7 8">
    <name type="scientific">Pseudonocardia acidicola</name>
    <dbReference type="NCBI Taxonomy" id="2724939"/>
    <lineage>
        <taxon>Bacteria</taxon>
        <taxon>Bacillati</taxon>
        <taxon>Actinomycetota</taxon>
        <taxon>Actinomycetes</taxon>
        <taxon>Pseudonocardiales</taxon>
        <taxon>Pseudonocardiaceae</taxon>
        <taxon>Pseudonocardia</taxon>
    </lineage>
</organism>
<keyword evidence="8" id="KW-1185">Reference proteome</keyword>
<feature type="transmembrane region" description="Helical" evidence="5">
    <location>
        <begin position="120"/>
        <end position="142"/>
    </location>
</feature>